<feature type="domain" description="UspA" evidence="2">
    <location>
        <begin position="3"/>
        <end position="138"/>
    </location>
</feature>
<sequence>MLKVLVPTDGSPKSQHGIRHVISEFEKNPSLEVHVLNVQPPFSKHVSDFTNKSDRADFHREQADLALAPVRQALDAAGVPYTVHYEVGDKADCIVAVARRLACDCILMSTARKSSLVRLVEHSITNQVIERSTVPVEVIAGEPASKLERFGIPAGVGAGILVLWMAAS</sequence>
<dbReference type="Proteomes" id="UP000215441">
    <property type="component" value="Unassembled WGS sequence"/>
</dbReference>
<organism evidence="3 4">
    <name type="scientific">Acidovorax kalamii</name>
    <dbReference type="NCBI Taxonomy" id="2004485"/>
    <lineage>
        <taxon>Bacteria</taxon>
        <taxon>Pseudomonadati</taxon>
        <taxon>Pseudomonadota</taxon>
        <taxon>Betaproteobacteria</taxon>
        <taxon>Burkholderiales</taxon>
        <taxon>Comamonadaceae</taxon>
        <taxon>Acidovorax</taxon>
    </lineage>
</organism>
<dbReference type="InterPro" id="IPR006016">
    <property type="entry name" value="UspA"/>
</dbReference>
<dbReference type="Pfam" id="PF00582">
    <property type="entry name" value="Usp"/>
    <property type="match status" value="1"/>
</dbReference>
<accession>A0A235EGX0</accession>
<dbReference type="OrthoDB" id="5512223at2"/>
<dbReference type="InterPro" id="IPR006015">
    <property type="entry name" value="Universal_stress_UspA"/>
</dbReference>
<dbReference type="PANTHER" id="PTHR46268">
    <property type="entry name" value="STRESS RESPONSE PROTEIN NHAX"/>
    <property type="match status" value="1"/>
</dbReference>
<comment type="similarity">
    <text evidence="1">Belongs to the universal stress protein A family.</text>
</comment>
<keyword evidence="4" id="KW-1185">Reference proteome</keyword>
<evidence type="ECO:0000259" key="2">
    <source>
        <dbReference type="Pfam" id="PF00582"/>
    </source>
</evidence>
<dbReference type="RefSeq" id="WP_094291705.1">
    <property type="nucleotide sequence ID" value="NZ_NOIG01000013.1"/>
</dbReference>
<dbReference type="PANTHER" id="PTHR46268:SF15">
    <property type="entry name" value="UNIVERSAL STRESS PROTEIN HP_0031"/>
    <property type="match status" value="1"/>
</dbReference>
<dbReference type="CDD" id="cd00293">
    <property type="entry name" value="USP-like"/>
    <property type="match status" value="1"/>
</dbReference>
<name>A0A235EGX0_9BURK</name>
<dbReference type="SUPFAM" id="SSF52402">
    <property type="entry name" value="Adenine nucleotide alpha hydrolases-like"/>
    <property type="match status" value="1"/>
</dbReference>
<dbReference type="EMBL" id="NOIG01000013">
    <property type="protein sequence ID" value="OYD48219.1"/>
    <property type="molecule type" value="Genomic_DNA"/>
</dbReference>
<evidence type="ECO:0000313" key="3">
    <source>
        <dbReference type="EMBL" id="OYD48219.1"/>
    </source>
</evidence>
<evidence type="ECO:0000256" key="1">
    <source>
        <dbReference type="ARBA" id="ARBA00008791"/>
    </source>
</evidence>
<dbReference type="InterPro" id="IPR014729">
    <property type="entry name" value="Rossmann-like_a/b/a_fold"/>
</dbReference>
<dbReference type="AlphaFoldDB" id="A0A235EGX0"/>
<reference evidence="3 4" key="1">
    <citation type="submission" date="2017-07" db="EMBL/GenBank/DDBJ databases">
        <title>Acidovorax KNDSW TSA 6 genome sequence and assembly.</title>
        <authorList>
            <person name="Mayilraj S."/>
        </authorList>
    </citation>
    <scope>NUCLEOTIDE SEQUENCE [LARGE SCALE GENOMIC DNA]</scope>
    <source>
        <strain evidence="3 4">KNDSW-TSA6</strain>
    </source>
</reference>
<comment type="caution">
    <text evidence="3">The sequence shown here is derived from an EMBL/GenBank/DDBJ whole genome shotgun (WGS) entry which is preliminary data.</text>
</comment>
<evidence type="ECO:0000313" key="4">
    <source>
        <dbReference type="Proteomes" id="UP000215441"/>
    </source>
</evidence>
<protein>
    <submittedName>
        <fullName evidence="3">Universal stress protein UspA</fullName>
    </submittedName>
</protein>
<dbReference type="Gene3D" id="3.40.50.620">
    <property type="entry name" value="HUPs"/>
    <property type="match status" value="1"/>
</dbReference>
<dbReference type="PRINTS" id="PR01438">
    <property type="entry name" value="UNVRSLSTRESS"/>
</dbReference>
<gene>
    <name evidence="3" type="ORF">CBY09_21205</name>
</gene>
<proteinExistence type="inferred from homology"/>